<keyword evidence="3 5" id="KW-1133">Transmembrane helix</keyword>
<dbReference type="PROSITE" id="PS50262">
    <property type="entry name" value="G_PROTEIN_RECEP_F1_2"/>
    <property type="match status" value="1"/>
</dbReference>
<evidence type="ECO:0000313" key="8">
    <source>
        <dbReference type="WBParaSite" id="SVE_0238100.1"/>
    </source>
</evidence>
<evidence type="ECO:0000313" key="7">
    <source>
        <dbReference type="Proteomes" id="UP000035680"/>
    </source>
</evidence>
<comment type="subcellular location">
    <subcellularLocation>
        <location evidence="1">Membrane</location>
    </subcellularLocation>
</comment>
<dbReference type="PROSITE" id="PS00237">
    <property type="entry name" value="G_PROTEIN_RECEP_F1_1"/>
    <property type="match status" value="1"/>
</dbReference>
<dbReference type="GO" id="GO:0004930">
    <property type="term" value="F:G protein-coupled receptor activity"/>
    <property type="evidence" value="ECO:0007669"/>
    <property type="project" value="InterPro"/>
</dbReference>
<dbReference type="SUPFAM" id="SSF81321">
    <property type="entry name" value="Family A G protein-coupled receptor-like"/>
    <property type="match status" value="1"/>
</dbReference>
<dbReference type="Pfam" id="PF10328">
    <property type="entry name" value="7TM_GPCR_Srx"/>
    <property type="match status" value="1"/>
</dbReference>
<feature type="transmembrane region" description="Helical" evidence="5">
    <location>
        <begin position="6"/>
        <end position="28"/>
    </location>
</feature>
<keyword evidence="2 5" id="KW-0812">Transmembrane</keyword>
<proteinExistence type="predicted"/>
<organism evidence="7 8">
    <name type="scientific">Strongyloides venezuelensis</name>
    <name type="common">Threadworm</name>
    <dbReference type="NCBI Taxonomy" id="75913"/>
    <lineage>
        <taxon>Eukaryota</taxon>
        <taxon>Metazoa</taxon>
        <taxon>Ecdysozoa</taxon>
        <taxon>Nematoda</taxon>
        <taxon>Chromadorea</taxon>
        <taxon>Rhabditida</taxon>
        <taxon>Tylenchina</taxon>
        <taxon>Panagrolaimomorpha</taxon>
        <taxon>Strongyloidoidea</taxon>
        <taxon>Strongyloididae</taxon>
        <taxon>Strongyloides</taxon>
    </lineage>
</organism>
<keyword evidence="7" id="KW-1185">Reference proteome</keyword>
<reference evidence="8" key="2">
    <citation type="submission" date="2015-08" db="UniProtKB">
        <authorList>
            <consortium name="WormBaseParasite"/>
        </authorList>
    </citation>
    <scope>IDENTIFICATION</scope>
</reference>
<dbReference type="AlphaFoldDB" id="A0A0K0F0R5"/>
<name>A0A0K0F0R5_STRVS</name>
<evidence type="ECO:0000256" key="5">
    <source>
        <dbReference type="SAM" id="Phobius"/>
    </source>
</evidence>
<protein>
    <submittedName>
        <fullName evidence="8">G_PROTEIN_RECEP_F1_2 domain-containing protein</fullName>
    </submittedName>
</protein>
<dbReference type="WBParaSite" id="SVE_0238100.1">
    <property type="protein sequence ID" value="SVE_0238100.1"/>
    <property type="gene ID" value="SVE_0238100"/>
</dbReference>
<feature type="transmembrane region" description="Helical" evidence="5">
    <location>
        <begin position="216"/>
        <end position="236"/>
    </location>
</feature>
<dbReference type="PANTHER" id="PTHR23017">
    <property type="entry name" value="SERPENTINE RECEPTOR, CLASS X"/>
    <property type="match status" value="1"/>
</dbReference>
<sequence>MNPFDIFQLVYEIPSYFCYVMFTVQLGFRLIRKEKTFSNSFYILMFYKGVNDITLQTTIFLLIKVTIFSSSHDFFRMNSYLCFIFNLITIPCYAVTFQVMLIMSINRYIAVGQPIMYERLFQNYIVCIYISITLVIGGLIGFISLNFDCSYAYSSILKRMYISFDKSDIISFVLAYTFGLYIPLIAISFILNIITIKKLKIKNFISSMGSSPDMRLLVYSLFGFVIGIVFLSVYILRIVGIFTSIKLFNVVGTASLSYIIDIETYGSFYFSLYTK</sequence>
<dbReference type="Proteomes" id="UP000035680">
    <property type="component" value="Unassembled WGS sequence"/>
</dbReference>
<dbReference type="InterPro" id="IPR000276">
    <property type="entry name" value="GPCR_Rhodpsn"/>
</dbReference>
<evidence type="ECO:0000256" key="1">
    <source>
        <dbReference type="ARBA" id="ARBA00004370"/>
    </source>
</evidence>
<dbReference type="InterPro" id="IPR017452">
    <property type="entry name" value="GPCR_Rhodpsn_7TM"/>
</dbReference>
<feature type="domain" description="G-protein coupled receptors family 1 profile" evidence="6">
    <location>
        <begin position="22"/>
        <end position="200"/>
    </location>
</feature>
<dbReference type="Gene3D" id="1.20.1070.10">
    <property type="entry name" value="Rhodopsin 7-helix transmembrane proteins"/>
    <property type="match status" value="1"/>
</dbReference>
<feature type="transmembrane region" description="Helical" evidence="5">
    <location>
        <begin position="124"/>
        <end position="145"/>
    </location>
</feature>
<accession>A0A0K0F0R5</accession>
<keyword evidence="4 5" id="KW-0472">Membrane</keyword>
<evidence type="ECO:0000259" key="6">
    <source>
        <dbReference type="PROSITE" id="PS50262"/>
    </source>
</evidence>
<dbReference type="GO" id="GO:0016020">
    <property type="term" value="C:membrane"/>
    <property type="evidence" value="ECO:0007669"/>
    <property type="project" value="UniProtKB-SubCell"/>
</dbReference>
<dbReference type="InterPro" id="IPR019430">
    <property type="entry name" value="7TM_GPCR_serpentine_rcpt_Srx"/>
</dbReference>
<feature type="transmembrane region" description="Helical" evidence="5">
    <location>
        <begin position="83"/>
        <end position="103"/>
    </location>
</feature>
<feature type="transmembrane region" description="Helical" evidence="5">
    <location>
        <begin position="40"/>
        <end position="63"/>
    </location>
</feature>
<evidence type="ECO:0000256" key="4">
    <source>
        <dbReference type="ARBA" id="ARBA00023136"/>
    </source>
</evidence>
<evidence type="ECO:0000256" key="3">
    <source>
        <dbReference type="ARBA" id="ARBA00022989"/>
    </source>
</evidence>
<evidence type="ECO:0000256" key="2">
    <source>
        <dbReference type="ARBA" id="ARBA00022692"/>
    </source>
</evidence>
<reference evidence="7" key="1">
    <citation type="submission" date="2014-07" db="EMBL/GenBank/DDBJ databases">
        <authorList>
            <person name="Martin A.A"/>
            <person name="De Silva N."/>
        </authorList>
    </citation>
    <scope>NUCLEOTIDE SEQUENCE</scope>
</reference>
<feature type="transmembrane region" description="Helical" evidence="5">
    <location>
        <begin position="169"/>
        <end position="195"/>
    </location>
</feature>